<feature type="transmembrane region" description="Helical" evidence="1">
    <location>
        <begin position="250"/>
        <end position="273"/>
    </location>
</feature>
<keyword evidence="1" id="KW-1133">Transmembrane helix</keyword>
<evidence type="ECO:0000313" key="2">
    <source>
        <dbReference type="EMBL" id="ABG25660.1"/>
    </source>
</evidence>
<dbReference type="KEGG" id="vg:5179383"/>
<dbReference type="GeneID" id="5179383"/>
<evidence type="ECO:0000256" key="1">
    <source>
        <dbReference type="SAM" id="Phobius"/>
    </source>
</evidence>
<name>Q14W02_9VIRU</name>
<protein>
    <submittedName>
        <fullName evidence="2">ORF104</fullName>
    </submittedName>
</protein>
<keyword evidence="1" id="KW-0472">Membrane</keyword>
<keyword evidence="1" id="KW-0812">Transmembrane</keyword>
<evidence type="ECO:0000313" key="3">
    <source>
        <dbReference type="Proteomes" id="UP000120576"/>
    </source>
</evidence>
<dbReference type="EMBL" id="DQ665652">
    <property type="protein sequence ID" value="ABG25660.1"/>
    <property type="molecule type" value="Genomic_DNA"/>
</dbReference>
<keyword evidence="3" id="KW-1185">Reference proteome</keyword>
<sequence>MLTFTKEYFRLLDGLRASLQKHTQSENSIIAFLQQQNYSTRLLSYEPKNLFELYSLLGSLCDWRETMNLSVFVYFDCGPVSFSDLSVDLSSMVHDYYRCYDREPFFRKLASGGDEYARKALILQVKPDTDKLLTSTRHVDVATRCLVVTLLCKFLCSSASPKEKEAAALLLEAQMTNIDRYYVMSCLSAGYPSVPPPEVLVMYQQIEASERHHEVLKFVPLLQRRKARKLIKTLTKAANPSHSALGKVSVLSMSFLYIVCVLIITHVAFLRLVM</sequence>
<dbReference type="RefSeq" id="YP_656612.1">
    <property type="nucleotide sequence ID" value="NC_008210.1"/>
</dbReference>
<proteinExistence type="predicted"/>
<reference evidence="2 3" key="1">
    <citation type="journal article" date="2006" name="J. Gen. Virol.">
        <title>Genome sequences of two frog herpesviruses.</title>
        <authorList>
            <person name="Davison A.J."/>
            <person name="Cunningham C."/>
            <person name="Sauerbier W."/>
            <person name="McKinnell R.G."/>
        </authorList>
    </citation>
    <scope>NUCLEOTIDE SEQUENCE [LARGE SCALE GENOMIC DNA]</scope>
    <source>
        <strain evidence="2">ATCC VR-568</strain>
    </source>
</reference>
<accession>Q14W02</accession>
<dbReference type="Proteomes" id="UP000120576">
    <property type="component" value="Genome"/>
</dbReference>
<organism evidence="2 3">
    <name type="scientific">Ranid herpesvirus 2</name>
    <dbReference type="NCBI Taxonomy" id="389214"/>
    <lineage>
        <taxon>Viruses</taxon>
        <taxon>Duplodnaviria</taxon>
        <taxon>Heunggongvirae</taxon>
        <taxon>Peploviricota</taxon>
        <taxon>Herviviricetes</taxon>
        <taxon>Herpesvirales</taxon>
        <taxon>Alloherpesviridae</taxon>
        <taxon>Batravirus</taxon>
        <taxon>Batravirus ranidallo2</taxon>
    </lineage>
</organism>